<organism evidence="1 2">
    <name type="scientific">Aspergillus homomorphus (strain CBS 101889)</name>
    <dbReference type="NCBI Taxonomy" id="1450537"/>
    <lineage>
        <taxon>Eukaryota</taxon>
        <taxon>Fungi</taxon>
        <taxon>Dikarya</taxon>
        <taxon>Ascomycota</taxon>
        <taxon>Pezizomycotina</taxon>
        <taxon>Eurotiomycetes</taxon>
        <taxon>Eurotiomycetidae</taxon>
        <taxon>Eurotiales</taxon>
        <taxon>Aspergillaceae</taxon>
        <taxon>Aspergillus</taxon>
        <taxon>Aspergillus subgen. Circumdati</taxon>
    </lineage>
</organism>
<evidence type="ECO:0000313" key="1">
    <source>
        <dbReference type="EMBL" id="RAL11982.1"/>
    </source>
</evidence>
<reference evidence="1 2" key="1">
    <citation type="submission" date="2018-02" db="EMBL/GenBank/DDBJ databases">
        <title>The genomes of Aspergillus section Nigri reveals drivers in fungal speciation.</title>
        <authorList>
            <consortium name="DOE Joint Genome Institute"/>
            <person name="Vesth T.C."/>
            <person name="Nybo J."/>
            <person name="Theobald S."/>
            <person name="Brandl J."/>
            <person name="Frisvad J.C."/>
            <person name="Nielsen K.F."/>
            <person name="Lyhne E.K."/>
            <person name="Kogle M.E."/>
            <person name="Kuo A."/>
            <person name="Riley R."/>
            <person name="Clum A."/>
            <person name="Nolan M."/>
            <person name="Lipzen A."/>
            <person name="Salamov A."/>
            <person name="Henrissat B."/>
            <person name="Wiebenga A."/>
            <person name="De vries R.P."/>
            <person name="Grigoriev I.V."/>
            <person name="Mortensen U.H."/>
            <person name="Andersen M.R."/>
            <person name="Baker S.E."/>
        </authorList>
    </citation>
    <scope>NUCLEOTIDE SEQUENCE [LARGE SCALE GENOMIC DNA]</scope>
    <source>
        <strain evidence="1 2">CBS 101889</strain>
    </source>
</reference>
<evidence type="ECO:0000313" key="2">
    <source>
        <dbReference type="Proteomes" id="UP000248961"/>
    </source>
</evidence>
<accession>A0A395HVM7</accession>
<dbReference type="VEuPathDB" id="FungiDB:BO97DRAFT_67571"/>
<dbReference type="GeneID" id="37205272"/>
<sequence length="75" mass="8534">MRSWSAEVISSSVGFPAIHPVACRLPSSIRLFCKHTTRIPVVSIYLRQSLKLSVIDSYFSSRLEFFLVSIVYQDP</sequence>
<name>A0A395HVM7_ASPHC</name>
<dbReference type="Proteomes" id="UP000248961">
    <property type="component" value="Unassembled WGS sequence"/>
</dbReference>
<dbReference type="RefSeq" id="XP_025551136.1">
    <property type="nucleotide sequence ID" value="XM_025700983.1"/>
</dbReference>
<gene>
    <name evidence="1" type="ORF">BO97DRAFT_67571</name>
</gene>
<dbReference type="EMBL" id="KZ824285">
    <property type="protein sequence ID" value="RAL11982.1"/>
    <property type="molecule type" value="Genomic_DNA"/>
</dbReference>
<dbReference type="AlphaFoldDB" id="A0A395HVM7"/>
<proteinExistence type="predicted"/>
<protein>
    <submittedName>
        <fullName evidence="1">Uncharacterized protein</fullName>
    </submittedName>
</protein>
<keyword evidence="2" id="KW-1185">Reference proteome</keyword>